<feature type="compositionally biased region" description="Low complexity" evidence="1">
    <location>
        <begin position="8"/>
        <end position="20"/>
    </location>
</feature>
<feature type="compositionally biased region" description="Low complexity" evidence="1">
    <location>
        <begin position="63"/>
        <end position="80"/>
    </location>
</feature>
<comment type="caution">
    <text evidence="2">The sequence shown here is derived from an EMBL/GenBank/DDBJ whole genome shotgun (WGS) entry which is preliminary data.</text>
</comment>
<evidence type="ECO:0000313" key="2">
    <source>
        <dbReference type="EMBL" id="KAJ6853680.1"/>
    </source>
</evidence>
<dbReference type="Proteomes" id="UP001140949">
    <property type="component" value="Unassembled WGS sequence"/>
</dbReference>
<feature type="compositionally biased region" description="Basic residues" evidence="1">
    <location>
        <begin position="81"/>
        <end position="100"/>
    </location>
</feature>
<dbReference type="EMBL" id="JANAVB010000400">
    <property type="protein sequence ID" value="KAJ6853680.1"/>
    <property type="molecule type" value="Genomic_DNA"/>
</dbReference>
<gene>
    <name evidence="2" type="ORF">M6B38_113650</name>
</gene>
<feature type="region of interest" description="Disordered" evidence="1">
    <location>
        <begin position="38"/>
        <end position="105"/>
    </location>
</feature>
<dbReference type="AlphaFoldDB" id="A0AAX6IK46"/>
<evidence type="ECO:0000256" key="1">
    <source>
        <dbReference type="SAM" id="MobiDB-lite"/>
    </source>
</evidence>
<protein>
    <submittedName>
        <fullName evidence="2">Oligosaccharyltransferase complex subunit</fullName>
    </submittedName>
</protein>
<reference evidence="2" key="2">
    <citation type="submission" date="2023-04" db="EMBL/GenBank/DDBJ databases">
        <authorList>
            <person name="Bruccoleri R.E."/>
            <person name="Oakeley E.J."/>
            <person name="Faust A.-M."/>
            <person name="Dessus-Babus S."/>
            <person name="Altorfer M."/>
            <person name="Burckhardt D."/>
            <person name="Oertli M."/>
            <person name="Naumann U."/>
            <person name="Petersen F."/>
            <person name="Wong J."/>
        </authorList>
    </citation>
    <scope>NUCLEOTIDE SEQUENCE</scope>
    <source>
        <strain evidence="2">GSM-AAB239-AS_SAM_17_03QT</strain>
        <tissue evidence="2">Leaf</tissue>
    </source>
</reference>
<feature type="region of interest" description="Disordered" evidence="1">
    <location>
        <begin position="121"/>
        <end position="141"/>
    </location>
</feature>
<reference evidence="2" key="1">
    <citation type="journal article" date="2023" name="GigaByte">
        <title>Genome assembly of the bearded iris, Iris pallida Lam.</title>
        <authorList>
            <person name="Bruccoleri R.E."/>
            <person name="Oakeley E.J."/>
            <person name="Faust A.M.E."/>
            <person name="Altorfer M."/>
            <person name="Dessus-Babus S."/>
            <person name="Burckhardt D."/>
            <person name="Oertli M."/>
            <person name="Naumann U."/>
            <person name="Petersen F."/>
            <person name="Wong J."/>
        </authorList>
    </citation>
    <scope>NUCLEOTIDE SEQUENCE</scope>
    <source>
        <strain evidence="2">GSM-AAB239-AS_SAM_17_03QT</strain>
    </source>
</reference>
<feature type="compositionally biased region" description="Pro residues" evidence="1">
    <location>
        <begin position="40"/>
        <end position="58"/>
    </location>
</feature>
<keyword evidence="3" id="KW-1185">Reference proteome</keyword>
<accession>A0AAX6IK46</accession>
<sequence length="186" mass="20546">MRPKSDHSATGSAAAADSLSSMDPLLHLLSVLPFSFLRPPKTPSSSPLPSPSHPPPPYFLSCSLPTSPSFPASSTTSSWSPRHRQHPGPPHRRSPPRRLPPRASQRTVHYRGPLLWLHVPRRRRRDHTARPRAGSQPGEVRQGLVRGVRDLVCGDIVRDGHALHPDQDPILPMVNLSLKIVSLDEF</sequence>
<organism evidence="2 3">
    <name type="scientific">Iris pallida</name>
    <name type="common">Sweet iris</name>
    <dbReference type="NCBI Taxonomy" id="29817"/>
    <lineage>
        <taxon>Eukaryota</taxon>
        <taxon>Viridiplantae</taxon>
        <taxon>Streptophyta</taxon>
        <taxon>Embryophyta</taxon>
        <taxon>Tracheophyta</taxon>
        <taxon>Spermatophyta</taxon>
        <taxon>Magnoliopsida</taxon>
        <taxon>Liliopsida</taxon>
        <taxon>Asparagales</taxon>
        <taxon>Iridaceae</taxon>
        <taxon>Iridoideae</taxon>
        <taxon>Irideae</taxon>
        <taxon>Iris</taxon>
    </lineage>
</organism>
<name>A0AAX6IK46_IRIPA</name>
<evidence type="ECO:0000313" key="3">
    <source>
        <dbReference type="Proteomes" id="UP001140949"/>
    </source>
</evidence>
<feature type="region of interest" description="Disordered" evidence="1">
    <location>
        <begin position="1"/>
        <end position="20"/>
    </location>
</feature>
<proteinExistence type="predicted"/>